<proteinExistence type="predicted"/>
<reference evidence="1 2" key="1">
    <citation type="submission" date="2023-10" db="EMBL/GenBank/DDBJ databases">
        <title>Two novel species belonging to the OM43/NOR5 clade.</title>
        <authorList>
            <person name="Park M."/>
        </authorList>
    </citation>
    <scope>NUCLEOTIDE SEQUENCE [LARGE SCALE GENOMIC DNA]</scope>
    <source>
        <strain evidence="1 2">IMCC43200</strain>
    </source>
</reference>
<sequence length="441" mass="50468">MSDIKLRHYIDSMRLLPTLIFLKLLLFTAHAVGAAQPYGKNFVQLDATWAEEEGPAMVLAPAPMAKPEMTELVRAISERLTQQEFRDGPYAVGLAETLDELARAQEAVGAREDARHSRDRALHLIRVNDGLYSTAQRPILRAILDSLRRDGDFAALDERYDYFFRLYGSGRPPWDGLRWSAVMEYLRWQREALRRGLDSDPMPRLLRLHGLHEDLLASLVLQVDDLDFRRLADATFSQLKTLYLIEDMIRPQPQPLLGKQRNGFYRSQDPRDFNLQQERLESLQRMVRGTGRGLIEELLAVIPPQESKARAEAVLALADWLQWHGATREARGFYEDLWTELRTEGLHELAQRWFSQPVALPDNGVFFERGLEEGEGPMAVRLSVRENGRASADTAPLAPRWQRSAIQLQRYIAATRFRPVIKNGQVSAAENIPVSYWLFSP</sequence>
<protein>
    <recommendedName>
        <fullName evidence="3">DUF3160 domain-containing protein</fullName>
    </recommendedName>
</protein>
<dbReference type="EMBL" id="CP136864">
    <property type="protein sequence ID" value="WOJ93877.1"/>
    <property type="molecule type" value="Genomic_DNA"/>
</dbReference>
<gene>
    <name evidence="1" type="ORF">R0135_01595</name>
</gene>
<dbReference type="RefSeq" id="WP_407348517.1">
    <property type="nucleotide sequence ID" value="NZ_CP136864.1"/>
</dbReference>
<dbReference type="Proteomes" id="UP001626537">
    <property type="component" value="Chromosome"/>
</dbReference>
<keyword evidence="2" id="KW-1185">Reference proteome</keyword>
<evidence type="ECO:0008006" key="3">
    <source>
        <dbReference type="Google" id="ProtNLM"/>
    </source>
</evidence>
<name>A0ABZ0I309_9GAMM</name>
<evidence type="ECO:0000313" key="2">
    <source>
        <dbReference type="Proteomes" id="UP001626537"/>
    </source>
</evidence>
<accession>A0ABZ0I309</accession>
<organism evidence="1 2">
    <name type="scientific">Congregibacter variabilis</name>
    <dbReference type="NCBI Taxonomy" id="3081200"/>
    <lineage>
        <taxon>Bacteria</taxon>
        <taxon>Pseudomonadati</taxon>
        <taxon>Pseudomonadota</taxon>
        <taxon>Gammaproteobacteria</taxon>
        <taxon>Cellvibrionales</taxon>
        <taxon>Halieaceae</taxon>
        <taxon>Congregibacter</taxon>
    </lineage>
</organism>
<evidence type="ECO:0000313" key="1">
    <source>
        <dbReference type="EMBL" id="WOJ93877.1"/>
    </source>
</evidence>